<sequence>SQQWIYDELIKCELAELDRSDFQSSMGRLCAINRDESKPCFDTINNKLMERIKEAATGQLGPDESAAFEKSRKCFEAFIAFCESAQGQCISVG</sequence>
<feature type="non-terminal residue" evidence="2">
    <location>
        <position position="93"/>
    </location>
</feature>
<organism evidence="2 3">
    <name type="scientific">Nephila pilipes</name>
    <name type="common">Giant wood spider</name>
    <name type="synonym">Nephila maculata</name>
    <dbReference type="NCBI Taxonomy" id="299642"/>
    <lineage>
        <taxon>Eukaryota</taxon>
        <taxon>Metazoa</taxon>
        <taxon>Ecdysozoa</taxon>
        <taxon>Arthropoda</taxon>
        <taxon>Chelicerata</taxon>
        <taxon>Arachnida</taxon>
        <taxon>Araneae</taxon>
        <taxon>Araneomorphae</taxon>
        <taxon>Entelegynae</taxon>
        <taxon>Araneoidea</taxon>
        <taxon>Nephilidae</taxon>
        <taxon>Nephila</taxon>
    </lineage>
</organism>
<reference evidence="2" key="1">
    <citation type="submission" date="2020-08" db="EMBL/GenBank/DDBJ databases">
        <title>Multicomponent nature underlies the extraordinary mechanical properties of spider dragline silk.</title>
        <authorList>
            <person name="Kono N."/>
            <person name="Nakamura H."/>
            <person name="Mori M."/>
            <person name="Yoshida Y."/>
            <person name="Ohtoshi R."/>
            <person name="Malay A.D."/>
            <person name="Moran D.A.P."/>
            <person name="Tomita M."/>
            <person name="Numata K."/>
            <person name="Arakawa K."/>
        </authorList>
    </citation>
    <scope>NUCLEOTIDE SEQUENCE</scope>
</reference>
<name>A0A8X6SZN7_NEPPI</name>
<keyword evidence="3" id="KW-1185">Reference proteome</keyword>
<dbReference type="OrthoDB" id="6433119at2759"/>
<dbReference type="EMBL" id="BMAW01043350">
    <property type="protein sequence ID" value="GFS38947.1"/>
    <property type="molecule type" value="Genomic_DNA"/>
</dbReference>
<evidence type="ECO:0000313" key="3">
    <source>
        <dbReference type="Proteomes" id="UP000887013"/>
    </source>
</evidence>
<evidence type="ECO:0000313" key="1">
    <source>
        <dbReference type="EMBL" id="GFS38947.1"/>
    </source>
</evidence>
<protein>
    <submittedName>
        <fullName evidence="2">Uncharacterized protein</fullName>
    </submittedName>
</protein>
<evidence type="ECO:0000313" key="2">
    <source>
        <dbReference type="EMBL" id="GFS68746.1"/>
    </source>
</evidence>
<comment type="caution">
    <text evidence="2">The sequence shown here is derived from an EMBL/GenBank/DDBJ whole genome shotgun (WGS) entry which is preliminary data.</text>
</comment>
<proteinExistence type="predicted"/>
<dbReference type="EMBL" id="BMAW01000393">
    <property type="protein sequence ID" value="GFS68746.1"/>
    <property type="molecule type" value="Genomic_DNA"/>
</dbReference>
<dbReference type="AlphaFoldDB" id="A0A8X6SZN7"/>
<accession>A0A8X6SZN7</accession>
<gene>
    <name evidence="2" type="primary">AVEN_123574_1</name>
    <name evidence="1" type="ORF">NPIL_389021</name>
    <name evidence="2" type="ORF">NPIL_391481</name>
</gene>
<dbReference type="Proteomes" id="UP000887013">
    <property type="component" value="Unassembled WGS sequence"/>
</dbReference>